<dbReference type="PANTHER" id="PTHR46402:SF2">
    <property type="entry name" value="HISTONE-LYSINE N-TRIMETHYLTRANSFERASE SMYD5"/>
    <property type="match status" value="1"/>
</dbReference>
<name>A9VAN0_MONBE</name>
<dbReference type="PROSITE" id="PS50280">
    <property type="entry name" value="SET"/>
    <property type="match status" value="1"/>
</dbReference>
<dbReference type="SUPFAM" id="SSF82199">
    <property type="entry name" value="SET domain"/>
    <property type="match status" value="1"/>
</dbReference>
<protein>
    <recommendedName>
        <fullName evidence="5">SET domain-containing protein</fullName>
    </recommendedName>
</protein>
<sequence length="423" mass="47300">MAAAVQEERTAEQGRRLVATRHIEAGDIVWQESPLACAQFLWNRACGYRACQHCLRSLESPQETVNRLTQHDLPLPNPSHQLEPDARIPQFSCPGCPETYCSEACLEADQVFHAHLCPRAHPTVETLNEAWRDMHPPPESTSITLLLKLVILEHNQPGILSNFCHDFAREINGEMVAHRLLAPEFEASLSQLNELVWAWAEECQLDNAQQWLKPEGFRRLWSLIGTNGAGVASNTLAAYDRQLSALDLDDATQSEVDNTMNTIYEIAGEVVGEFLDAEGSAIYATHSACNHSCRPNAKVFFEGGNFELTIRAEQDIAPGEASCLFDTSEVTISYLDDHILDHGGDVRREVLREQYLFECSCVRCLNPTTTDDEDEESGDDGEQDQEMEEDDMVFVVSPEWFMLIETAFATLTVGAKLNGTKQQ</sequence>
<dbReference type="Gene3D" id="2.170.270.10">
    <property type="entry name" value="SET domain"/>
    <property type="match status" value="1"/>
</dbReference>
<dbReference type="KEGG" id="mbr:MONBRDRAFT_29283"/>
<keyword evidence="7" id="KW-1185">Reference proteome</keyword>
<evidence type="ECO:0000256" key="3">
    <source>
        <dbReference type="ARBA" id="ARBA00022691"/>
    </source>
</evidence>
<dbReference type="InterPro" id="IPR046341">
    <property type="entry name" value="SET_dom_sf"/>
</dbReference>
<dbReference type="GeneID" id="5895080"/>
<organism evidence="6 7">
    <name type="scientific">Monosiga brevicollis</name>
    <name type="common">Choanoflagellate</name>
    <dbReference type="NCBI Taxonomy" id="81824"/>
    <lineage>
        <taxon>Eukaryota</taxon>
        <taxon>Choanoflagellata</taxon>
        <taxon>Craspedida</taxon>
        <taxon>Salpingoecidae</taxon>
        <taxon>Monosiga</taxon>
    </lineage>
</organism>
<reference evidence="6 7" key="1">
    <citation type="journal article" date="2008" name="Nature">
        <title>The genome of the choanoflagellate Monosiga brevicollis and the origin of metazoans.</title>
        <authorList>
            <consortium name="JGI Sequencing"/>
            <person name="King N."/>
            <person name="Westbrook M.J."/>
            <person name="Young S.L."/>
            <person name="Kuo A."/>
            <person name="Abedin M."/>
            <person name="Chapman J."/>
            <person name="Fairclough S."/>
            <person name="Hellsten U."/>
            <person name="Isogai Y."/>
            <person name="Letunic I."/>
            <person name="Marr M."/>
            <person name="Pincus D."/>
            <person name="Putnam N."/>
            <person name="Rokas A."/>
            <person name="Wright K.J."/>
            <person name="Zuzow R."/>
            <person name="Dirks W."/>
            <person name="Good M."/>
            <person name="Goodstein D."/>
            <person name="Lemons D."/>
            <person name="Li W."/>
            <person name="Lyons J.B."/>
            <person name="Morris A."/>
            <person name="Nichols S."/>
            <person name="Richter D.J."/>
            <person name="Salamov A."/>
            <person name="Bork P."/>
            <person name="Lim W.A."/>
            <person name="Manning G."/>
            <person name="Miller W.T."/>
            <person name="McGinnis W."/>
            <person name="Shapiro H."/>
            <person name="Tjian R."/>
            <person name="Grigoriev I.V."/>
            <person name="Rokhsar D."/>
        </authorList>
    </citation>
    <scope>NUCLEOTIDE SEQUENCE [LARGE SCALE GENOMIC DNA]</scope>
    <source>
        <strain evidence="7">MX1 / ATCC 50154</strain>
    </source>
</reference>
<accession>A9VAN0</accession>
<dbReference type="GO" id="GO:0045814">
    <property type="term" value="P:negative regulation of gene expression, epigenetic"/>
    <property type="evidence" value="ECO:0000318"/>
    <property type="project" value="GO_Central"/>
</dbReference>
<dbReference type="STRING" id="81824.A9VAN0"/>
<dbReference type="eggNOG" id="KOG2084">
    <property type="taxonomic scope" value="Eukaryota"/>
</dbReference>
<feature type="domain" description="SET" evidence="5">
    <location>
        <begin position="3"/>
        <end position="335"/>
    </location>
</feature>
<dbReference type="Pfam" id="PF00856">
    <property type="entry name" value="SET"/>
    <property type="match status" value="1"/>
</dbReference>
<dbReference type="Proteomes" id="UP000001357">
    <property type="component" value="Unassembled WGS sequence"/>
</dbReference>
<gene>
    <name evidence="6" type="ORF">MONBRDRAFT_29283</name>
</gene>
<dbReference type="EMBL" id="CH991574">
    <property type="protein sequence ID" value="EDQ85351.1"/>
    <property type="molecule type" value="Genomic_DNA"/>
</dbReference>
<feature type="compositionally biased region" description="Acidic residues" evidence="4">
    <location>
        <begin position="370"/>
        <end position="387"/>
    </location>
</feature>
<dbReference type="FunCoup" id="A9VAN0">
    <property type="interactions" value="261"/>
</dbReference>
<keyword evidence="2" id="KW-0808">Transferase</keyword>
<evidence type="ECO:0000313" key="7">
    <source>
        <dbReference type="Proteomes" id="UP000001357"/>
    </source>
</evidence>
<dbReference type="RefSeq" id="XP_001749762.1">
    <property type="nucleotide sequence ID" value="XM_001749710.1"/>
</dbReference>
<feature type="region of interest" description="Disordered" evidence="4">
    <location>
        <begin position="368"/>
        <end position="387"/>
    </location>
</feature>
<dbReference type="InterPro" id="IPR001214">
    <property type="entry name" value="SET_dom"/>
</dbReference>
<evidence type="ECO:0000256" key="4">
    <source>
        <dbReference type="SAM" id="MobiDB-lite"/>
    </source>
</evidence>
<evidence type="ECO:0000256" key="1">
    <source>
        <dbReference type="ARBA" id="ARBA00022603"/>
    </source>
</evidence>
<dbReference type="InParanoid" id="A9VAN0"/>
<dbReference type="AlphaFoldDB" id="A9VAN0"/>
<dbReference type="OMA" id="LNGQERS"/>
<dbReference type="GO" id="GO:0032259">
    <property type="term" value="P:methylation"/>
    <property type="evidence" value="ECO:0007669"/>
    <property type="project" value="UniProtKB-KW"/>
</dbReference>
<evidence type="ECO:0000259" key="5">
    <source>
        <dbReference type="PROSITE" id="PS50280"/>
    </source>
</evidence>
<evidence type="ECO:0000256" key="2">
    <source>
        <dbReference type="ARBA" id="ARBA00022679"/>
    </source>
</evidence>
<feature type="non-terminal residue" evidence="6">
    <location>
        <position position="423"/>
    </location>
</feature>
<evidence type="ECO:0000313" key="6">
    <source>
        <dbReference type="EMBL" id="EDQ85351.1"/>
    </source>
</evidence>
<proteinExistence type="predicted"/>
<dbReference type="GO" id="GO:0042799">
    <property type="term" value="F:histone H4K20 methyltransferase activity"/>
    <property type="evidence" value="ECO:0000318"/>
    <property type="project" value="GO_Central"/>
</dbReference>
<keyword evidence="3" id="KW-0949">S-adenosyl-L-methionine</keyword>
<keyword evidence="1" id="KW-0489">Methyltransferase</keyword>
<dbReference type="PANTHER" id="PTHR46402">
    <property type="entry name" value="SET AND MYND DOMAIN-CONTAINING PROTEIN 5"/>
    <property type="match status" value="1"/>
</dbReference>